<evidence type="ECO:0000313" key="2">
    <source>
        <dbReference type="EMBL" id="SHG52934.1"/>
    </source>
</evidence>
<dbReference type="Pfam" id="PF07254">
    <property type="entry name" value="Cpta_toxin"/>
    <property type="match status" value="1"/>
</dbReference>
<dbReference type="AlphaFoldDB" id="A0A1M5KJ78"/>
<evidence type="ECO:0008006" key="4">
    <source>
        <dbReference type="Google" id="ProtNLM"/>
    </source>
</evidence>
<dbReference type="Proteomes" id="UP000199758">
    <property type="component" value="Unassembled WGS sequence"/>
</dbReference>
<sequence length="163" mass="18033">MSFASSGSTFDATLDLRLTPSARALRWLYALHIVPLMLISFAMPPGLPMLGLAVGFGLSWFHLRRHTAFGYGPRSITRLLWQADRGWQLWQANGAHAEADLAADSFLGDRLIILNLRYTSGGAAGRRNSRVLLGDELTADAQRRLRALLLLHRRRASAAGRKP</sequence>
<gene>
    <name evidence="2" type="ORF">SAMN04488068_0602</name>
</gene>
<protein>
    <recommendedName>
        <fullName evidence="4">Toxin CptA</fullName>
    </recommendedName>
</protein>
<dbReference type="OrthoDB" id="7067395at2"/>
<name>A0A1M5KJ78_9GAMM</name>
<dbReference type="STRING" id="490188.SAMN04488068_0602"/>
<dbReference type="EMBL" id="FQWZ01000001">
    <property type="protein sequence ID" value="SHG52934.1"/>
    <property type="molecule type" value="Genomic_DNA"/>
</dbReference>
<reference evidence="2 3" key="1">
    <citation type="submission" date="2016-11" db="EMBL/GenBank/DDBJ databases">
        <authorList>
            <person name="Jaros S."/>
            <person name="Januszkiewicz K."/>
            <person name="Wedrychowicz H."/>
        </authorList>
    </citation>
    <scope>NUCLEOTIDE SEQUENCE [LARGE SCALE GENOMIC DNA]</scope>
    <source>
        <strain evidence="2 3">CGMCC 1.7049</strain>
    </source>
</reference>
<keyword evidence="1" id="KW-0812">Transmembrane</keyword>
<keyword evidence="1" id="KW-1133">Transmembrane helix</keyword>
<dbReference type="InterPro" id="IPR009883">
    <property type="entry name" value="YgfX"/>
</dbReference>
<keyword evidence="1" id="KW-0472">Membrane</keyword>
<accession>A0A1M5KJ78</accession>
<dbReference type="RefSeq" id="WP_139250074.1">
    <property type="nucleotide sequence ID" value="NZ_FQWZ01000001.1"/>
</dbReference>
<feature type="transmembrane region" description="Helical" evidence="1">
    <location>
        <begin position="47"/>
        <end position="63"/>
    </location>
</feature>
<proteinExistence type="predicted"/>
<evidence type="ECO:0000313" key="3">
    <source>
        <dbReference type="Proteomes" id="UP000199758"/>
    </source>
</evidence>
<evidence type="ECO:0000256" key="1">
    <source>
        <dbReference type="SAM" id="Phobius"/>
    </source>
</evidence>
<organism evidence="2 3">
    <name type="scientific">Hydrocarboniphaga daqingensis</name>
    <dbReference type="NCBI Taxonomy" id="490188"/>
    <lineage>
        <taxon>Bacteria</taxon>
        <taxon>Pseudomonadati</taxon>
        <taxon>Pseudomonadota</taxon>
        <taxon>Gammaproteobacteria</taxon>
        <taxon>Nevskiales</taxon>
        <taxon>Nevskiaceae</taxon>
        <taxon>Hydrocarboniphaga</taxon>
    </lineage>
</organism>
<keyword evidence="3" id="KW-1185">Reference proteome</keyword>